<feature type="compositionally biased region" description="Low complexity" evidence="2">
    <location>
        <begin position="274"/>
        <end position="290"/>
    </location>
</feature>
<feature type="compositionally biased region" description="Basic and acidic residues" evidence="2">
    <location>
        <begin position="354"/>
        <end position="365"/>
    </location>
</feature>
<proteinExistence type="inferred from homology"/>
<feature type="region of interest" description="Disordered" evidence="2">
    <location>
        <begin position="1"/>
        <end position="20"/>
    </location>
</feature>
<protein>
    <recommendedName>
        <fullName evidence="5">RING-type domain-containing protein</fullName>
    </recommendedName>
</protein>
<sequence>MGNTIGKEKGEETVDGGQLVPNGVYKVPQDWDYRSVRKFIIERKLAPFYKGLSDYDESWDEVTLTTHNLPKAGEGKKSTTFSGECQSQGSREIKRASTLNVTGTTKGKEASPVKTLESQLYKGAVECPICFLYYPRNINYSRCCDQPICTECFVQIKRPEGGSLGANNSSAVCPYCVEPNFGVYYKPPPFSSGVGSENMPVAIPNPNIPPSTSLSPSPSVPDGKARRRSIHKDSDVVTTVKFTIFVTFYVIDQIKDQIRPDWTSRVLQQPLRQPPGARRPTPAASSSSRRIVVRPQGGNNNTLVNSSTTPPRRPNLPPAAAAEYGGYLAAMRMGTDLEELMVMEAIRLSLLEQERERREREEREQTGSSQDENSNIASSESSTTDTTTTNLFSNDGRDEDLSPDENQRNDNDFPRLTQDAVEDEDENSLISHSHDHSPITGVPQP</sequence>
<dbReference type="CDD" id="cd24139">
    <property type="entry name" value="SIP5-like"/>
    <property type="match status" value="1"/>
</dbReference>
<organism evidence="3 4">
    <name type="scientific">Gigaspora rosea</name>
    <dbReference type="NCBI Taxonomy" id="44941"/>
    <lineage>
        <taxon>Eukaryota</taxon>
        <taxon>Fungi</taxon>
        <taxon>Fungi incertae sedis</taxon>
        <taxon>Mucoromycota</taxon>
        <taxon>Glomeromycotina</taxon>
        <taxon>Glomeromycetes</taxon>
        <taxon>Diversisporales</taxon>
        <taxon>Gigasporaceae</taxon>
        <taxon>Gigaspora</taxon>
    </lineage>
</organism>
<feature type="compositionally biased region" description="Low complexity" evidence="2">
    <location>
        <begin position="210"/>
        <end position="221"/>
    </location>
</feature>
<gene>
    <name evidence="3" type="ORF">C2G38_2050300</name>
</gene>
<feature type="region of interest" description="Disordered" evidence="2">
    <location>
        <begin position="354"/>
        <end position="445"/>
    </location>
</feature>
<comment type="caution">
    <text evidence="3">The sequence shown here is derived from an EMBL/GenBank/DDBJ whole genome shotgun (WGS) entry which is preliminary data.</text>
</comment>
<evidence type="ECO:0008006" key="5">
    <source>
        <dbReference type="Google" id="ProtNLM"/>
    </source>
</evidence>
<reference evidence="3 4" key="1">
    <citation type="submission" date="2018-06" db="EMBL/GenBank/DDBJ databases">
        <title>Comparative genomics reveals the genomic features of Rhizophagus irregularis, R. cerebriforme, R. diaphanum and Gigaspora rosea, and their symbiotic lifestyle signature.</title>
        <authorList>
            <person name="Morin E."/>
            <person name="San Clemente H."/>
            <person name="Chen E.C.H."/>
            <person name="De La Providencia I."/>
            <person name="Hainaut M."/>
            <person name="Kuo A."/>
            <person name="Kohler A."/>
            <person name="Murat C."/>
            <person name="Tang N."/>
            <person name="Roy S."/>
            <person name="Loubradou J."/>
            <person name="Henrissat B."/>
            <person name="Grigoriev I.V."/>
            <person name="Corradi N."/>
            <person name="Roux C."/>
            <person name="Martin F.M."/>
        </authorList>
    </citation>
    <scope>NUCLEOTIDE SEQUENCE [LARGE SCALE GENOMIC DNA]</scope>
    <source>
        <strain evidence="3 4">DAOM 194757</strain>
    </source>
</reference>
<feature type="compositionally biased region" description="Basic and acidic residues" evidence="2">
    <location>
        <begin position="1"/>
        <end position="12"/>
    </location>
</feature>
<feature type="compositionally biased region" description="Low complexity" evidence="2">
    <location>
        <begin position="378"/>
        <end position="389"/>
    </location>
</feature>
<feature type="compositionally biased region" description="Polar residues" evidence="2">
    <location>
        <begin position="366"/>
        <end position="377"/>
    </location>
</feature>
<feature type="compositionally biased region" description="Basic and acidic residues" evidence="2">
    <location>
        <begin position="395"/>
        <end position="413"/>
    </location>
</feature>
<dbReference type="STRING" id="44941.A0A397TVJ6"/>
<feature type="compositionally biased region" description="Polar residues" evidence="2">
    <location>
        <begin position="297"/>
        <end position="309"/>
    </location>
</feature>
<dbReference type="GO" id="GO:0005737">
    <property type="term" value="C:cytoplasm"/>
    <property type="evidence" value="ECO:0007669"/>
    <property type="project" value="TreeGrafter"/>
</dbReference>
<dbReference type="PANTHER" id="PTHR31315">
    <property type="entry name" value="PROTEIN SIP5"/>
    <property type="match status" value="1"/>
</dbReference>
<feature type="region of interest" description="Disordered" evidence="2">
    <location>
        <begin position="201"/>
        <end position="230"/>
    </location>
</feature>
<dbReference type="EMBL" id="QKWP01002802">
    <property type="protein sequence ID" value="RIB02132.1"/>
    <property type="molecule type" value="Genomic_DNA"/>
</dbReference>
<name>A0A397TVJ6_9GLOM</name>
<keyword evidence="4" id="KW-1185">Reference proteome</keyword>
<dbReference type="PANTHER" id="PTHR31315:SF1">
    <property type="entry name" value="PROTEIN SIP5"/>
    <property type="match status" value="1"/>
</dbReference>
<evidence type="ECO:0000313" key="4">
    <source>
        <dbReference type="Proteomes" id="UP000266673"/>
    </source>
</evidence>
<evidence type="ECO:0000256" key="1">
    <source>
        <dbReference type="ARBA" id="ARBA00010402"/>
    </source>
</evidence>
<accession>A0A397TVJ6</accession>
<evidence type="ECO:0000313" key="3">
    <source>
        <dbReference type="EMBL" id="RIB02132.1"/>
    </source>
</evidence>
<dbReference type="Proteomes" id="UP000266673">
    <property type="component" value="Unassembled WGS sequence"/>
</dbReference>
<feature type="region of interest" description="Disordered" evidence="2">
    <location>
        <begin position="265"/>
        <end position="318"/>
    </location>
</feature>
<dbReference type="InterPro" id="IPR039301">
    <property type="entry name" value="Sip5/DA2"/>
</dbReference>
<comment type="similarity">
    <text evidence="1">Belongs to the SIP5 family.</text>
</comment>
<evidence type="ECO:0000256" key="2">
    <source>
        <dbReference type="SAM" id="MobiDB-lite"/>
    </source>
</evidence>
<dbReference type="OrthoDB" id="21471at2759"/>
<dbReference type="AlphaFoldDB" id="A0A397TVJ6"/>